<sequence>MDFFCTDDEAIVKADLPPICSLSTSPLNRVNRKGFHWSLSSVEKDLTTSNEAEITPMVTVRSCPIIYGVFLIPMKINCSLPSIMKPTEKLEFQIGFVITSTTAIISGRNPRYGPLKKLLPVAISQLLSSKPSAHSVLHLDCIITMPE</sequence>
<reference evidence="1" key="1">
    <citation type="journal article" date="2013" name="Genome Biol.">
        <title>Reference genomes and transcriptomes of Nicotiana sylvestris and Nicotiana tomentosiformis.</title>
        <authorList>
            <person name="Sierro N."/>
            <person name="Battey J.N."/>
            <person name="Ouadi S."/>
            <person name="Bovet L."/>
            <person name="Goepfert S."/>
            <person name="Bakaher N."/>
            <person name="Peitsch M.C."/>
            <person name="Ivanov N.V."/>
        </authorList>
    </citation>
    <scope>NUCLEOTIDE SEQUENCE [LARGE SCALE GENOMIC DNA]</scope>
</reference>
<name>A0A1U7XZP3_NICSY</name>
<dbReference type="Proteomes" id="UP000189701">
    <property type="component" value="Unplaced"/>
</dbReference>
<dbReference type="AlphaFoldDB" id="A0A1U7XZP3"/>
<reference evidence="2" key="2">
    <citation type="submission" date="2025-08" db="UniProtKB">
        <authorList>
            <consortium name="RefSeq"/>
        </authorList>
    </citation>
    <scope>IDENTIFICATION</scope>
    <source>
        <tissue evidence="2">Leaf</tissue>
    </source>
</reference>
<evidence type="ECO:0000313" key="1">
    <source>
        <dbReference type="Proteomes" id="UP000189701"/>
    </source>
</evidence>
<proteinExistence type="predicted"/>
<dbReference type="RefSeq" id="XP_009795126.1">
    <property type="nucleotide sequence ID" value="XM_009796824.1"/>
</dbReference>
<evidence type="ECO:0000313" key="2">
    <source>
        <dbReference type="RefSeq" id="XP_009795126.1"/>
    </source>
</evidence>
<accession>A0A1U7XZP3</accession>
<organism evidence="1 2">
    <name type="scientific">Nicotiana sylvestris</name>
    <name type="common">Wood tobacco</name>
    <name type="synonym">South American tobacco</name>
    <dbReference type="NCBI Taxonomy" id="4096"/>
    <lineage>
        <taxon>Eukaryota</taxon>
        <taxon>Viridiplantae</taxon>
        <taxon>Streptophyta</taxon>
        <taxon>Embryophyta</taxon>
        <taxon>Tracheophyta</taxon>
        <taxon>Spermatophyta</taxon>
        <taxon>Magnoliopsida</taxon>
        <taxon>eudicotyledons</taxon>
        <taxon>Gunneridae</taxon>
        <taxon>Pentapetalae</taxon>
        <taxon>asterids</taxon>
        <taxon>lamiids</taxon>
        <taxon>Solanales</taxon>
        <taxon>Solanaceae</taxon>
        <taxon>Nicotianoideae</taxon>
        <taxon>Nicotianeae</taxon>
        <taxon>Nicotiana</taxon>
    </lineage>
</organism>
<gene>
    <name evidence="2" type="primary">LOC104241863</name>
</gene>
<protein>
    <submittedName>
        <fullName evidence="2">Uncharacterized protein LOC104241863</fullName>
    </submittedName>
</protein>
<keyword evidence="1" id="KW-1185">Reference proteome</keyword>